<reference evidence="2 3" key="1">
    <citation type="submission" date="2023-02" db="EMBL/GenBank/DDBJ databases">
        <title>Genome sequence of Mucilaginibacter jinjuensis strain KACC 16571.</title>
        <authorList>
            <person name="Kim S."/>
            <person name="Heo J."/>
            <person name="Kwon S.-W."/>
        </authorList>
    </citation>
    <scope>NUCLEOTIDE SEQUENCE [LARGE SCALE GENOMIC DNA]</scope>
    <source>
        <strain evidence="2 3">KACC 16571</strain>
    </source>
</reference>
<name>A0ABY7T2X3_9SPHI</name>
<protein>
    <submittedName>
        <fullName evidence="2">Uncharacterized protein</fullName>
    </submittedName>
</protein>
<evidence type="ECO:0000313" key="3">
    <source>
        <dbReference type="Proteomes" id="UP001216139"/>
    </source>
</evidence>
<gene>
    <name evidence="2" type="ORF">PQO05_15545</name>
</gene>
<accession>A0ABY7T2X3</accession>
<sequence length="266" mass="29740">MYLLFTPKHFCKLALAVSLLLFATFTTQAQLKLRSAKPLTKQGIMQALYQGNYDIKTNSSKFICNEPDVLNKFSLTSPMPFTSKILYADSLVTIDGKMLYVLLSLNPDDDMLRCMACSPAFKFIVLNKTSNVWAEVSENITDGIGQMGEAGNFEVKTIGKNIGFVFGGAGLNMGELEESMILYTYYNNNFKQIAHITGMSYTNQGNCNPKKPNSCYSYNGKIQFLNTGKDFNDILVTKKGTDLRKGRVIKIDSAITYKFVNGQYVR</sequence>
<evidence type="ECO:0000256" key="1">
    <source>
        <dbReference type="SAM" id="SignalP"/>
    </source>
</evidence>
<organism evidence="2 3">
    <name type="scientific">Mucilaginibacter jinjuensis</name>
    <dbReference type="NCBI Taxonomy" id="1176721"/>
    <lineage>
        <taxon>Bacteria</taxon>
        <taxon>Pseudomonadati</taxon>
        <taxon>Bacteroidota</taxon>
        <taxon>Sphingobacteriia</taxon>
        <taxon>Sphingobacteriales</taxon>
        <taxon>Sphingobacteriaceae</taxon>
        <taxon>Mucilaginibacter</taxon>
    </lineage>
</organism>
<dbReference type="EMBL" id="CP117167">
    <property type="protein sequence ID" value="WCT10148.1"/>
    <property type="molecule type" value="Genomic_DNA"/>
</dbReference>
<feature type="signal peptide" evidence="1">
    <location>
        <begin position="1"/>
        <end position="29"/>
    </location>
</feature>
<evidence type="ECO:0000313" key="2">
    <source>
        <dbReference type="EMBL" id="WCT10148.1"/>
    </source>
</evidence>
<dbReference type="Proteomes" id="UP001216139">
    <property type="component" value="Chromosome"/>
</dbReference>
<dbReference type="RefSeq" id="WP_273628261.1">
    <property type="nucleotide sequence ID" value="NZ_CP117167.1"/>
</dbReference>
<keyword evidence="1" id="KW-0732">Signal</keyword>
<proteinExistence type="predicted"/>
<keyword evidence="3" id="KW-1185">Reference proteome</keyword>
<feature type="chain" id="PRO_5046998470" evidence="1">
    <location>
        <begin position="30"/>
        <end position="266"/>
    </location>
</feature>